<proteinExistence type="predicted"/>
<dbReference type="EMBL" id="BJUU01000011">
    <property type="protein sequence ID" value="GEK80587.1"/>
    <property type="molecule type" value="Genomic_DNA"/>
</dbReference>
<comment type="caution">
    <text evidence="1">The sequence shown here is derived from an EMBL/GenBank/DDBJ whole genome shotgun (WGS) entry which is preliminary data.</text>
</comment>
<gene>
    <name evidence="1" type="ORF">ABA31_19380</name>
</gene>
<evidence type="ECO:0000313" key="2">
    <source>
        <dbReference type="Proteomes" id="UP000321749"/>
    </source>
</evidence>
<name>A0AA87RDC0_9MICO</name>
<reference evidence="1 2" key="1">
    <citation type="submission" date="2019-07" db="EMBL/GenBank/DDBJ databases">
        <title>Whole genome shotgun sequence of Agrococcus baldri NBRC 103055.</title>
        <authorList>
            <person name="Hosoyama A."/>
            <person name="Uohara A."/>
            <person name="Ohji S."/>
            <person name="Ichikawa N."/>
        </authorList>
    </citation>
    <scope>NUCLEOTIDE SEQUENCE [LARGE SCALE GENOMIC DNA]</scope>
    <source>
        <strain evidence="1 2">NBRC 103055</strain>
    </source>
</reference>
<dbReference type="Proteomes" id="UP000321749">
    <property type="component" value="Unassembled WGS sequence"/>
</dbReference>
<sequence>MLGVAGGLRSLTPLAVVAVTPGAAPPWPILRSPWGRALLVGLAAAELVGDKLPAPPSRLAPPALIGRIGAAALAGAALGAGTGRRGAVARGAGAAAVGALLGAIGGYWGRRGIVEATGLPDRAVALVEDAAAIALSRAAATT</sequence>
<evidence type="ECO:0008006" key="3">
    <source>
        <dbReference type="Google" id="ProtNLM"/>
    </source>
</evidence>
<accession>A0AA87RDC0</accession>
<keyword evidence="2" id="KW-1185">Reference proteome</keyword>
<dbReference type="AlphaFoldDB" id="A0AA87RDC0"/>
<protein>
    <recommendedName>
        <fullName evidence="3">DUF4126 domain-containing protein</fullName>
    </recommendedName>
</protein>
<organism evidence="1 2">
    <name type="scientific">Agrococcus baldri</name>
    <dbReference type="NCBI Taxonomy" id="153730"/>
    <lineage>
        <taxon>Bacteria</taxon>
        <taxon>Bacillati</taxon>
        <taxon>Actinomycetota</taxon>
        <taxon>Actinomycetes</taxon>
        <taxon>Micrococcales</taxon>
        <taxon>Microbacteriaceae</taxon>
        <taxon>Agrococcus</taxon>
    </lineage>
</organism>
<evidence type="ECO:0000313" key="1">
    <source>
        <dbReference type="EMBL" id="GEK80587.1"/>
    </source>
</evidence>